<evidence type="ECO:0000259" key="6">
    <source>
        <dbReference type="PROSITE" id="PS51480"/>
    </source>
</evidence>
<dbReference type="SUPFAM" id="SSF82549">
    <property type="entry name" value="DAK1/DegV-like"/>
    <property type="match status" value="1"/>
</dbReference>
<sequence length="590" mass="63482">MKKIINNADDTVMEGLEGFVACYSKYYEQHPEVKGVISKNRRKDKVALVVGGGSGHEPMFAGFVGKGLADAAACGNIFASPDPNTVYETANAVNEGKGVLFVYGNYAGDNLNFDMAEELLNDDGIPTAHVRVWDDVASAPADRIEDRRGIAGDVTVIKVAGAACDAGLDLQEVTRIVEKARDNTKSIGIAVSPGQIPGLDKPTFELGEDEMEYGMGIHGEPGIQRTKMEPADVLTEELYRNLMQDAKLEKGDQVCVVINGLGATTNLELAIVYRKVKQLLDKDGIYVYDSDMNNFCTSQGMGGFSITFMKLDDELKTYYDMPCYSPYYAKGELTGAVENTSADTPVPAESETDKPQESAGSQAEAETAKCCGKRREGVLETLTAEDAREMLMYIADKVIAKKPYLTEIDSAIGDGDHGIGMAGGMQKAKGKLENLDAQGNVYAVFETAGKAMLMSMGGASGVIFGSLYLAGAKGADAKTELTSADLAAMERKSLEAIKERGKAEVGDKTMVDALEPAVLAMEEYKDRPLLEMLKAAEEAARQGVENTKDYVAKFGRAKSLMERAIGHQDAGATSVWLIFQGMREFVEGEV</sequence>
<dbReference type="InterPro" id="IPR050861">
    <property type="entry name" value="Dihydroxyacetone_Kinase"/>
</dbReference>
<feature type="region of interest" description="Disordered" evidence="5">
    <location>
        <begin position="339"/>
        <end position="368"/>
    </location>
</feature>
<dbReference type="Gene3D" id="3.40.50.10440">
    <property type="entry name" value="Dihydroxyacetone kinase, domain 1"/>
    <property type="match status" value="1"/>
</dbReference>
<dbReference type="Gene3D" id="3.30.1180.20">
    <property type="entry name" value="Dihydroxyacetone kinase, domain 2"/>
    <property type="match status" value="1"/>
</dbReference>
<evidence type="ECO:0000313" key="9">
    <source>
        <dbReference type="Proteomes" id="UP001299546"/>
    </source>
</evidence>
<dbReference type="Gene3D" id="1.25.40.340">
    <property type="match status" value="1"/>
</dbReference>
<dbReference type="RefSeq" id="WP_199882859.1">
    <property type="nucleotide sequence ID" value="NZ_JAJCIQ010000005.1"/>
</dbReference>
<dbReference type="NCBIfam" id="NF011049">
    <property type="entry name" value="PRK14479.1"/>
    <property type="match status" value="1"/>
</dbReference>
<dbReference type="SMART" id="SM01120">
    <property type="entry name" value="Dak2"/>
    <property type="match status" value="1"/>
</dbReference>
<protein>
    <submittedName>
        <fullName evidence="8">Dihydroxyacetone kinase subunit L</fullName>
    </submittedName>
</protein>
<proteinExistence type="predicted"/>
<dbReference type="GO" id="GO:0016301">
    <property type="term" value="F:kinase activity"/>
    <property type="evidence" value="ECO:0007669"/>
    <property type="project" value="UniProtKB-KW"/>
</dbReference>
<comment type="caution">
    <text evidence="8">The sequence shown here is derived from an EMBL/GenBank/DDBJ whole genome shotgun (WGS) entry which is preliminary data.</text>
</comment>
<evidence type="ECO:0000256" key="3">
    <source>
        <dbReference type="ARBA" id="ARBA00022777"/>
    </source>
</evidence>
<gene>
    <name evidence="8" type="primary">dhaL</name>
    <name evidence="8" type="ORF">LIZ65_09495</name>
</gene>
<keyword evidence="9" id="KW-1185">Reference proteome</keyword>
<dbReference type="InterPro" id="IPR012737">
    <property type="entry name" value="DhaK_L_YcgS"/>
</dbReference>
<dbReference type="PROSITE" id="PS51481">
    <property type="entry name" value="DHAK"/>
    <property type="match status" value="1"/>
</dbReference>
<evidence type="ECO:0000256" key="1">
    <source>
        <dbReference type="ARBA" id="ARBA00022679"/>
    </source>
</evidence>
<dbReference type="PROSITE" id="PS51480">
    <property type="entry name" value="DHAL"/>
    <property type="match status" value="1"/>
</dbReference>
<dbReference type="InterPro" id="IPR036117">
    <property type="entry name" value="DhaL_dom_sf"/>
</dbReference>
<organism evidence="8 9">
    <name type="scientific">Bariatricus massiliensis</name>
    <dbReference type="NCBI Taxonomy" id="1745713"/>
    <lineage>
        <taxon>Bacteria</taxon>
        <taxon>Bacillati</taxon>
        <taxon>Bacillota</taxon>
        <taxon>Clostridia</taxon>
        <taxon>Lachnospirales</taxon>
        <taxon>Lachnospiraceae</taxon>
        <taxon>Bariatricus</taxon>
    </lineage>
</organism>
<evidence type="ECO:0000256" key="5">
    <source>
        <dbReference type="SAM" id="MobiDB-lite"/>
    </source>
</evidence>
<evidence type="ECO:0000259" key="7">
    <source>
        <dbReference type="PROSITE" id="PS51481"/>
    </source>
</evidence>
<dbReference type="EMBL" id="JAJCIS010000004">
    <property type="protein sequence ID" value="MCB7387523.1"/>
    <property type="molecule type" value="Genomic_DNA"/>
</dbReference>
<dbReference type="Pfam" id="PF02734">
    <property type="entry name" value="Dak2"/>
    <property type="match status" value="1"/>
</dbReference>
<keyword evidence="4" id="KW-0067">ATP-binding</keyword>
<reference evidence="8 9" key="1">
    <citation type="submission" date="2021-10" db="EMBL/GenBank/DDBJ databases">
        <title>Collection of gut derived symbiotic bacterial strains cultured from healthy donors.</title>
        <authorList>
            <person name="Lin H."/>
            <person name="Littmann E."/>
            <person name="Kohout C."/>
            <person name="Pamer E.G."/>
        </authorList>
    </citation>
    <scope>NUCLEOTIDE SEQUENCE [LARGE SCALE GENOMIC DNA]</scope>
    <source>
        <strain evidence="8 9">DFI.1.165</strain>
    </source>
</reference>
<keyword evidence="3 8" id="KW-0418">Kinase</keyword>
<dbReference type="InterPro" id="IPR004006">
    <property type="entry name" value="DhaK_dom"/>
</dbReference>
<dbReference type="NCBIfam" id="TIGR02365">
    <property type="entry name" value="dha_L_ycgS"/>
    <property type="match status" value="1"/>
</dbReference>
<dbReference type="SUPFAM" id="SSF101473">
    <property type="entry name" value="DhaL-like"/>
    <property type="match status" value="1"/>
</dbReference>
<evidence type="ECO:0000313" key="8">
    <source>
        <dbReference type="EMBL" id="MCB7387523.1"/>
    </source>
</evidence>
<dbReference type="Proteomes" id="UP001299546">
    <property type="component" value="Unassembled WGS sequence"/>
</dbReference>
<keyword evidence="1" id="KW-0808">Transferase</keyword>
<feature type="domain" description="DhaL" evidence="6">
    <location>
        <begin position="385"/>
        <end position="584"/>
    </location>
</feature>
<dbReference type="PANTHER" id="PTHR28629">
    <property type="entry name" value="TRIOKINASE/FMN CYCLASE"/>
    <property type="match status" value="1"/>
</dbReference>
<dbReference type="PANTHER" id="PTHR28629:SF4">
    <property type="entry name" value="TRIOKINASE_FMN CYCLASE"/>
    <property type="match status" value="1"/>
</dbReference>
<accession>A0ABS8DGH9</accession>
<feature type="domain" description="DhaK" evidence="7">
    <location>
        <begin position="7"/>
        <end position="328"/>
    </location>
</feature>
<dbReference type="InterPro" id="IPR004007">
    <property type="entry name" value="DhaL_dom"/>
</dbReference>
<evidence type="ECO:0000256" key="2">
    <source>
        <dbReference type="ARBA" id="ARBA00022741"/>
    </source>
</evidence>
<keyword evidence="2" id="KW-0547">Nucleotide-binding</keyword>
<name>A0ABS8DGH9_9FIRM</name>
<evidence type="ECO:0000256" key="4">
    <source>
        <dbReference type="ARBA" id="ARBA00022840"/>
    </source>
</evidence>
<dbReference type="Pfam" id="PF02733">
    <property type="entry name" value="Dak1"/>
    <property type="match status" value="1"/>
</dbReference>